<dbReference type="Gene3D" id="1.20.120.1080">
    <property type="match status" value="1"/>
</dbReference>
<sequence length="208" mass="23882">MARSGTDLKMAKLKAEDESRMYFGYKVRSAACISSIMNYCSCEEYRQNMYNWENVVAHADIVALILASQFGCLEEMLIVVLMLSVESIFYVLREKLEEIEEVDTEVFASGTMIHFAREEMYLSRGDKSFIAIHDEAVIQSGITKKRVFYAVIAGLLLSWAKEATLAEVVLVKMKEEEILTMKADILEEIDVLDKKLLLCLKYAWIWML</sequence>
<dbReference type="EMBL" id="BQNB010018824">
    <property type="protein sequence ID" value="GJT78674.1"/>
    <property type="molecule type" value="Genomic_DNA"/>
</dbReference>
<organism evidence="1 2">
    <name type="scientific">Tanacetum coccineum</name>
    <dbReference type="NCBI Taxonomy" id="301880"/>
    <lineage>
        <taxon>Eukaryota</taxon>
        <taxon>Viridiplantae</taxon>
        <taxon>Streptophyta</taxon>
        <taxon>Embryophyta</taxon>
        <taxon>Tracheophyta</taxon>
        <taxon>Spermatophyta</taxon>
        <taxon>Magnoliopsida</taxon>
        <taxon>eudicotyledons</taxon>
        <taxon>Gunneridae</taxon>
        <taxon>Pentapetalae</taxon>
        <taxon>asterids</taxon>
        <taxon>campanulids</taxon>
        <taxon>Asterales</taxon>
        <taxon>Asteraceae</taxon>
        <taxon>Asteroideae</taxon>
        <taxon>Anthemideae</taxon>
        <taxon>Anthemidinae</taxon>
        <taxon>Tanacetum</taxon>
    </lineage>
</organism>
<evidence type="ECO:0000313" key="2">
    <source>
        <dbReference type="Proteomes" id="UP001151760"/>
    </source>
</evidence>
<evidence type="ECO:0000313" key="1">
    <source>
        <dbReference type="EMBL" id="GJT78674.1"/>
    </source>
</evidence>
<gene>
    <name evidence="1" type="ORF">Tco_1045399</name>
</gene>
<dbReference type="Proteomes" id="UP001151760">
    <property type="component" value="Unassembled WGS sequence"/>
</dbReference>
<keyword evidence="2" id="KW-1185">Reference proteome</keyword>
<reference evidence="1" key="1">
    <citation type="journal article" date="2022" name="Int. J. Mol. Sci.">
        <title>Draft Genome of Tanacetum Coccineum: Genomic Comparison of Closely Related Tanacetum-Family Plants.</title>
        <authorList>
            <person name="Yamashiro T."/>
            <person name="Shiraishi A."/>
            <person name="Nakayama K."/>
            <person name="Satake H."/>
        </authorList>
    </citation>
    <scope>NUCLEOTIDE SEQUENCE</scope>
</reference>
<comment type="caution">
    <text evidence="1">The sequence shown here is derived from an EMBL/GenBank/DDBJ whole genome shotgun (WGS) entry which is preliminary data.</text>
</comment>
<accession>A0ABQ5GTN3</accession>
<protein>
    <submittedName>
        <fullName evidence="1">Uncharacterized protein</fullName>
    </submittedName>
</protein>
<dbReference type="Pfam" id="PF21010">
    <property type="entry name" value="HA2_C"/>
    <property type="match status" value="1"/>
</dbReference>
<name>A0ABQ5GTN3_9ASTR</name>
<reference evidence="1" key="2">
    <citation type="submission" date="2022-01" db="EMBL/GenBank/DDBJ databases">
        <authorList>
            <person name="Yamashiro T."/>
            <person name="Shiraishi A."/>
            <person name="Satake H."/>
            <person name="Nakayama K."/>
        </authorList>
    </citation>
    <scope>NUCLEOTIDE SEQUENCE</scope>
</reference>
<proteinExistence type="predicted"/>